<protein>
    <submittedName>
        <fullName evidence="1">Uncharacterized protein</fullName>
    </submittedName>
</protein>
<feature type="non-terminal residue" evidence="1">
    <location>
        <position position="175"/>
    </location>
</feature>
<dbReference type="Gene3D" id="3.80.10.10">
    <property type="entry name" value="Ribonuclease Inhibitor"/>
    <property type="match status" value="1"/>
</dbReference>
<dbReference type="InterPro" id="IPR032675">
    <property type="entry name" value="LRR_dom_sf"/>
</dbReference>
<dbReference type="AlphaFoldDB" id="A0A9P6IPD5"/>
<accession>A0A9P6IPD5</accession>
<dbReference type="SUPFAM" id="SSF52058">
    <property type="entry name" value="L domain-like"/>
    <property type="match status" value="1"/>
</dbReference>
<sequence>MNAVPSPTATALTRNLGHIREVIFPDISPSRLQLLIQGLPNQLNDTVTEPGSRCTHLTRIYLNDLDLNNVDHIRKPLLTLFNNNLRLTHLDVVHEVFGIAGALTALSKLQHLQHLTVRSTFGCGILPEPLSCLRCWLALPELTELHLGQNVEMYWNDGDEMTVRRQLEAVIHEAS</sequence>
<evidence type="ECO:0000313" key="2">
    <source>
        <dbReference type="Proteomes" id="UP000738359"/>
    </source>
</evidence>
<comment type="caution">
    <text evidence="1">The sequence shown here is derived from an EMBL/GenBank/DDBJ whole genome shotgun (WGS) entry which is preliminary data.</text>
</comment>
<keyword evidence="2" id="KW-1185">Reference proteome</keyword>
<dbReference type="Proteomes" id="UP000738359">
    <property type="component" value="Unassembled WGS sequence"/>
</dbReference>
<gene>
    <name evidence="1" type="ORF">BGZ70_005582</name>
</gene>
<reference evidence="1" key="1">
    <citation type="journal article" date="2020" name="Fungal Divers.">
        <title>Resolving the Mortierellaceae phylogeny through synthesis of multi-gene phylogenetics and phylogenomics.</title>
        <authorList>
            <person name="Vandepol N."/>
            <person name="Liber J."/>
            <person name="Desiro A."/>
            <person name="Na H."/>
            <person name="Kennedy M."/>
            <person name="Barry K."/>
            <person name="Grigoriev I.V."/>
            <person name="Miller A.N."/>
            <person name="O'Donnell K."/>
            <person name="Stajich J.E."/>
            <person name="Bonito G."/>
        </authorList>
    </citation>
    <scope>NUCLEOTIDE SEQUENCE</scope>
    <source>
        <strain evidence="1">CK1249</strain>
    </source>
</reference>
<evidence type="ECO:0000313" key="1">
    <source>
        <dbReference type="EMBL" id="KAF9943684.1"/>
    </source>
</evidence>
<organism evidence="1 2">
    <name type="scientific">Mortierella alpina</name>
    <name type="common">Oleaginous fungus</name>
    <name type="synonym">Mortierella renispora</name>
    <dbReference type="NCBI Taxonomy" id="64518"/>
    <lineage>
        <taxon>Eukaryota</taxon>
        <taxon>Fungi</taxon>
        <taxon>Fungi incertae sedis</taxon>
        <taxon>Mucoromycota</taxon>
        <taxon>Mortierellomycotina</taxon>
        <taxon>Mortierellomycetes</taxon>
        <taxon>Mortierellales</taxon>
        <taxon>Mortierellaceae</taxon>
        <taxon>Mortierella</taxon>
    </lineage>
</organism>
<dbReference type="EMBL" id="JAAAHY010002981">
    <property type="protein sequence ID" value="KAF9943684.1"/>
    <property type="molecule type" value="Genomic_DNA"/>
</dbReference>
<name>A0A9P6IPD5_MORAP</name>
<proteinExistence type="predicted"/>